<organism evidence="1 2">
    <name type="scientific">Trifolium subterraneum</name>
    <name type="common">Subterranean clover</name>
    <dbReference type="NCBI Taxonomy" id="3900"/>
    <lineage>
        <taxon>Eukaryota</taxon>
        <taxon>Viridiplantae</taxon>
        <taxon>Streptophyta</taxon>
        <taxon>Embryophyta</taxon>
        <taxon>Tracheophyta</taxon>
        <taxon>Spermatophyta</taxon>
        <taxon>Magnoliopsida</taxon>
        <taxon>eudicotyledons</taxon>
        <taxon>Gunneridae</taxon>
        <taxon>Pentapetalae</taxon>
        <taxon>rosids</taxon>
        <taxon>fabids</taxon>
        <taxon>Fabales</taxon>
        <taxon>Fabaceae</taxon>
        <taxon>Papilionoideae</taxon>
        <taxon>50 kb inversion clade</taxon>
        <taxon>NPAAA clade</taxon>
        <taxon>Hologalegina</taxon>
        <taxon>IRL clade</taxon>
        <taxon>Trifolieae</taxon>
        <taxon>Trifolium</taxon>
    </lineage>
</organism>
<dbReference type="OrthoDB" id="10462608at2759"/>
<sequence length="88" mass="10387">MAMWKVKKKDYEQFMKVDVHDVNVQKAILYDIPKLKKGDDVVFLPPPPPPHVFDFERFKRECIYDFKNIVKDGFKGPRGPPFPFLTSM</sequence>
<accession>A0A2Z6M0J9</accession>
<evidence type="ECO:0000313" key="2">
    <source>
        <dbReference type="Proteomes" id="UP000242715"/>
    </source>
</evidence>
<evidence type="ECO:0000313" key="1">
    <source>
        <dbReference type="EMBL" id="GAU25591.1"/>
    </source>
</evidence>
<gene>
    <name evidence="1" type="ORF">TSUD_260250</name>
</gene>
<name>A0A2Z6M0J9_TRISU</name>
<dbReference type="Proteomes" id="UP000242715">
    <property type="component" value="Unassembled WGS sequence"/>
</dbReference>
<protein>
    <submittedName>
        <fullName evidence="1">Uncharacterized protein</fullName>
    </submittedName>
</protein>
<proteinExistence type="predicted"/>
<dbReference type="AlphaFoldDB" id="A0A2Z6M0J9"/>
<dbReference type="EMBL" id="DF973315">
    <property type="protein sequence ID" value="GAU25591.1"/>
    <property type="molecule type" value="Genomic_DNA"/>
</dbReference>
<keyword evidence="2" id="KW-1185">Reference proteome</keyword>
<reference evidence="2" key="1">
    <citation type="journal article" date="2017" name="Front. Plant Sci.">
        <title>Climate Clever Clovers: New Paradigm to Reduce the Environmental Footprint of Ruminants by Breeding Low Methanogenic Forages Utilizing Haplotype Variation.</title>
        <authorList>
            <person name="Kaur P."/>
            <person name="Appels R."/>
            <person name="Bayer P.E."/>
            <person name="Keeble-Gagnere G."/>
            <person name="Wang J."/>
            <person name="Hirakawa H."/>
            <person name="Shirasawa K."/>
            <person name="Vercoe P."/>
            <person name="Stefanova K."/>
            <person name="Durmic Z."/>
            <person name="Nichols P."/>
            <person name="Revell C."/>
            <person name="Isobe S.N."/>
            <person name="Edwards D."/>
            <person name="Erskine W."/>
        </authorList>
    </citation>
    <scope>NUCLEOTIDE SEQUENCE [LARGE SCALE GENOMIC DNA]</scope>
    <source>
        <strain evidence="2">cv. Daliak</strain>
    </source>
</reference>